<accession>A0ABT2NDV4</accession>
<evidence type="ECO:0000256" key="1">
    <source>
        <dbReference type="SAM" id="MobiDB-lite"/>
    </source>
</evidence>
<protein>
    <submittedName>
        <fullName evidence="2">Uncharacterized protein</fullName>
    </submittedName>
</protein>
<sequence>MNQLSLFDPEKYSTPSSDGKPDWFYDTHDGEEYVPSVSPKKEENGSTETSKARVDRSQDDDISIPGQFSPVKSTQKITGGGNSTPGEEVIPSAIAFPSPGVESLDSSASGDRHIGICRTAGENLDSSGEGDRQVTGDRTGAPQDSKNLGMLGNVSGDCSCSIASNSNPLTEMEGKAIWDNLIFGRKTENPGRVACKTTGNSGDRNPGRNDHQRVESHDSTLDMVSDDSSRSAISRVC</sequence>
<organism evidence="2 3">
    <name type="scientific">Laspinema olomoucense D3b</name>
    <dbReference type="NCBI Taxonomy" id="2953688"/>
    <lineage>
        <taxon>Bacteria</taxon>
        <taxon>Bacillati</taxon>
        <taxon>Cyanobacteriota</taxon>
        <taxon>Cyanophyceae</taxon>
        <taxon>Oscillatoriophycideae</taxon>
        <taxon>Oscillatoriales</taxon>
        <taxon>Laspinemataceae</taxon>
        <taxon>Laspinema</taxon>
        <taxon>Laspinema olomoucense</taxon>
    </lineage>
</organism>
<feature type="region of interest" description="Disordered" evidence="1">
    <location>
        <begin position="189"/>
        <end position="237"/>
    </location>
</feature>
<feature type="compositionally biased region" description="Basic and acidic residues" evidence="1">
    <location>
        <begin position="205"/>
        <end position="220"/>
    </location>
</feature>
<gene>
    <name evidence="2" type="ORF">NG792_24420</name>
</gene>
<feature type="compositionally biased region" description="Basic and acidic residues" evidence="1">
    <location>
        <begin position="39"/>
        <end position="59"/>
    </location>
</feature>
<evidence type="ECO:0000313" key="2">
    <source>
        <dbReference type="EMBL" id="MCT7980875.1"/>
    </source>
</evidence>
<feature type="region of interest" description="Disordered" evidence="1">
    <location>
        <begin position="120"/>
        <end position="148"/>
    </location>
</feature>
<feature type="region of interest" description="Disordered" evidence="1">
    <location>
        <begin position="1"/>
        <end position="92"/>
    </location>
</feature>
<dbReference type="RefSeq" id="WP_261237147.1">
    <property type="nucleotide sequence ID" value="NZ_JAMXFA010000046.1"/>
</dbReference>
<proteinExistence type="predicted"/>
<dbReference type="Proteomes" id="UP001525961">
    <property type="component" value="Unassembled WGS sequence"/>
</dbReference>
<dbReference type="EMBL" id="JAMXFA010000046">
    <property type="protein sequence ID" value="MCT7980875.1"/>
    <property type="molecule type" value="Genomic_DNA"/>
</dbReference>
<keyword evidence="3" id="KW-1185">Reference proteome</keyword>
<name>A0ABT2NDV4_9CYAN</name>
<reference evidence="2 3" key="1">
    <citation type="journal article" date="2022" name="Front. Microbiol.">
        <title>High genomic differentiation and limited gene flow indicate recent cryptic speciation within the genus Laspinema (cyanobacteria).</title>
        <authorList>
            <person name="Stanojkovic A."/>
            <person name="Skoupy S."/>
            <person name="Skaloud P."/>
            <person name="Dvorak P."/>
        </authorList>
    </citation>
    <scope>NUCLEOTIDE SEQUENCE [LARGE SCALE GENOMIC DNA]</scope>
    <source>
        <strain evidence="2 3">D3b</strain>
    </source>
</reference>
<comment type="caution">
    <text evidence="2">The sequence shown here is derived from an EMBL/GenBank/DDBJ whole genome shotgun (WGS) entry which is preliminary data.</text>
</comment>
<feature type="compositionally biased region" description="Basic and acidic residues" evidence="1">
    <location>
        <begin position="19"/>
        <end position="31"/>
    </location>
</feature>
<evidence type="ECO:0000313" key="3">
    <source>
        <dbReference type="Proteomes" id="UP001525961"/>
    </source>
</evidence>